<sequence length="270" mass="30258">HERKVEEVVLVGGSTKIPKIETMVQQYFGRKPCKDVDPDKAVATGAALHAASLNGQATEIGKLVDVTAKSLGIEICETNMEVVIGKFKSIPCKESKTFVTDQDNQDFARFCVFEGESEKTENNEYLDGFTISGLPKLKKGKVKFRVTFTVDVNALLTVSAVVVEPKALSDLQGHCNVQTQRERMSEETILMRRAMIDKMDKIDDENLKKSVAEQQYKKLVRSYQEKTKNDSKACEVSKKLTTWWNESFSSSDSESLMAKLHDFEGQLNSI</sequence>
<dbReference type="Proteomes" id="UP000014680">
    <property type="component" value="Unassembled WGS sequence"/>
</dbReference>
<dbReference type="PROSITE" id="PS01036">
    <property type="entry name" value="HSP70_3"/>
    <property type="match status" value="1"/>
</dbReference>
<dbReference type="EMBL" id="KB206312">
    <property type="protein sequence ID" value="ELP92901.1"/>
    <property type="molecule type" value="Genomic_DNA"/>
</dbReference>
<dbReference type="OMA" id="GIEICET"/>
<dbReference type="Pfam" id="PF00012">
    <property type="entry name" value="HSP70"/>
    <property type="match status" value="1"/>
</dbReference>
<gene>
    <name evidence="3" type="ORF">EIN_312630</name>
</gene>
<dbReference type="VEuPathDB" id="AmoebaDB:EIN_312630"/>
<dbReference type="InterPro" id="IPR043129">
    <property type="entry name" value="ATPase_NBD"/>
</dbReference>
<dbReference type="Gene3D" id="3.30.420.40">
    <property type="match status" value="2"/>
</dbReference>
<dbReference type="OrthoDB" id="2401965at2759"/>
<name>A0A0A1UCD6_ENTIV</name>
<evidence type="ECO:0000313" key="4">
    <source>
        <dbReference type="Proteomes" id="UP000014680"/>
    </source>
</evidence>
<evidence type="ECO:0000256" key="2">
    <source>
        <dbReference type="ARBA" id="ARBA00022840"/>
    </source>
</evidence>
<dbReference type="GO" id="GO:0140662">
    <property type="term" value="F:ATP-dependent protein folding chaperone"/>
    <property type="evidence" value="ECO:0007669"/>
    <property type="project" value="InterPro"/>
</dbReference>
<reference evidence="3 4" key="1">
    <citation type="submission" date="2012-10" db="EMBL/GenBank/DDBJ databases">
        <authorList>
            <person name="Zafar N."/>
            <person name="Inman J."/>
            <person name="Hall N."/>
            <person name="Lorenzi H."/>
            <person name="Caler E."/>
        </authorList>
    </citation>
    <scope>NUCLEOTIDE SEQUENCE [LARGE SCALE GENOMIC DNA]</scope>
    <source>
        <strain evidence="3 4">IP1</strain>
    </source>
</reference>
<protein>
    <submittedName>
        <fullName evidence="3">Heat shock 70 kDa protein, putative</fullName>
    </submittedName>
</protein>
<dbReference type="Gene3D" id="2.60.34.10">
    <property type="entry name" value="Substrate Binding Domain Of DNAk, Chain A, domain 1"/>
    <property type="match status" value="1"/>
</dbReference>
<dbReference type="AlphaFoldDB" id="A0A0A1UCD6"/>
<dbReference type="SUPFAM" id="SSF53067">
    <property type="entry name" value="Actin-like ATPase domain"/>
    <property type="match status" value="1"/>
</dbReference>
<dbReference type="InterPro" id="IPR029047">
    <property type="entry name" value="HSP70_peptide-bd_sf"/>
</dbReference>
<keyword evidence="3" id="KW-0346">Stress response</keyword>
<keyword evidence="4" id="KW-1185">Reference proteome</keyword>
<keyword evidence="2" id="KW-0067">ATP-binding</keyword>
<organism evidence="3 4">
    <name type="scientific">Entamoeba invadens IP1</name>
    <dbReference type="NCBI Taxonomy" id="370355"/>
    <lineage>
        <taxon>Eukaryota</taxon>
        <taxon>Amoebozoa</taxon>
        <taxon>Evosea</taxon>
        <taxon>Archamoebae</taxon>
        <taxon>Mastigamoebida</taxon>
        <taxon>Entamoebidae</taxon>
        <taxon>Entamoeba</taxon>
    </lineage>
</organism>
<evidence type="ECO:0000256" key="1">
    <source>
        <dbReference type="ARBA" id="ARBA00022741"/>
    </source>
</evidence>
<accession>A0A0A1UCD6</accession>
<dbReference type="FunFam" id="2.60.34.10:FF:000032">
    <property type="entry name" value="Heat shock 70 kDa protein, putative"/>
    <property type="match status" value="1"/>
</dbReference>
<proteinExistence type="predicted"/>
<dbReference type="KEGG" id="eiv:EIN_312630"/>
<dbReference type="RefSeq" id="XP_004259672.1">
    <property type="nucleotide sequence ID" value="XM_004259624.1"/>
</dbReference>
<keyword evidence="1" id="KW-0547">Nucleotide-binding</keyword>
<dbReference type="PANTHER" id="PTHR19375">
    <property type="entry name" value="HEAT SHOCK PROTEIN 70KDA"/>
    <property type="match status" value="1"/>
</dbReference>
<dbReference type="PRINTS" id="PR00301">
    <property type="entry name" value="HEATSHOCK70"/>
</dbReference>
<dbReference type="GeneID" id="14891887"/>
<dbReference type="InterPro" id="IPR013126">
    <property type="entry name" value="Hsp_70_fam"/>
</dbReference>
<evidence type="ECO:0000313" key="3">
    <source>
        <dbReference type="EMBL" id="ELP92901.1"/>
    </source>
</evidence>
<dbReference type="GO" id="GO:0005524">
    <property type="term" value="F:ATP binding"/>
    <property type="evidence" value="ECO:0007669"/>
    <property type="project" value="UniProtKB-KW"/>
</dbReference>
<feature type="non-terminal residue" evidence="3">
    <location>
        <position position="1"/>
    </location>
</feature>
<dbReference type="SUPFAM" id="SSF100920">
    <property type="entry name" value="Heat shock protein 70kD (HSP70), peptide-binding domain"/>
    <property type="match status" value="1"/>
</dbReference>
<dbReference type="InterPro" id="IPR018181">
    <property type="entry name" value="Heat_shock_70_CS"/>
</dbReference>